<dbReference type="EMBL" id="BHYM01000080">
    <property type="protein sequence ID" value="GCE43778.1"/>
    <property type="molecule type" value="Genomic_DNA"/>
</dbReference>
<keyword evidence="2" id="KW-1185">Reference proteome</keyword>
<proteinExistence type="predicted"/>
<evidence type="ECO:0000313" key="2">
    <source>
        <dbReference type="Proteomes" id="UP000287519"/>
    </source>
</evidence>
<organism evidence="1 2">
    <name type="scientific">Rhodococcus wratislaviensis</name>
    <name type="common">Tsukamurella wratislaviensis</name>
    <dbReference type="NCBI Taxonomy" id="44752"/>
    <lineage>
        <taxon>Bacteria</taxon>
        <taxon>Bacillati</taxon>
        <taxon>Actinomycetota</taxon>
        <taxon>Actinomycetes</taxon>
        <taxon>Mycobacteriales</taxon>
        <taxon>Nocardiaceae</taxon>
        <taxon>Rhodococcus</taxon>
    </lineage>
</organism>
<name>A0A402CJN6_RHOWR</name>
<gene>
    <name evidence="1" type="ORF">Rhow_008076</name>
</gene>
<evidence type="ECO:0000313" key="1">
    <source>
        <dbReference type="EMBL" id="GCE43778.1"/>
    </source>
</evidence>
<dbReference type="AlphaFoldDB" id="A0A402CJN6"/>
<reference evidence="1 2" key="1">
    <citation type="submission" date="2018-11" db="EMBL/GenBank/DDBJ databases">
        <title>Microbial catabolism of amino acid.</title>
        <authorList>
            <person name="Hibi M."/>
            <person name="Ogawa J."/>
        </authorList>
    </citation>
    <scope>NUCLEOTIDE SEQUENCE [LARGE SCALE GENOMIC DNA]</scope>
    <source>
        <strain evidence="1 2">C31-06</strain>
    </source>
</reference>
<dbReference type="Proteomes" id="UP000287519">
    <property type="component" value="Unassembled WGS sequence"/>
</dbReference>
<protein>
    <submittedName>
        <fullName evidence="1">Uncharacterized protein</fullName>
    </submittedName>
</protein>
<accession>A0A402CJN6</accession>
<comment type="caution">
    <text evidence="1">The sequence shown here is derived from an EMBL/GenBank/DDBJ whole genome shotgun (WGS) entry which is preliminary data.</text>
</comment>
<sequence>MRRCPGRRWPGRRTRCDHGIWRGTDGPGSPHPEPVAWRCTVAGSSSPGPRWRWS</sequence>